<organism evidence="4 5">
    <name type="scientific">Ktedonospora formicarum</name>
    <dbReference type="NCBI Taxonomy" id="2778364"/>
    <lineage>
        <taxon>Bacteria</taxon>
        <taxon>Bacillati</taxon>
        <taxon>Chloroflexota</taxon>
        <taxon>Ktedonobacteria</taxon>
        <taxon>Ktedonobacterales</taxon>
        <taxon>Ktedonobacteraceae</taxon>
        <taxon>Ktedonospora</taxon>
    </lineage>
</organism>
<dbReference type="InterPro" id="IPR009057">
    <property type="entry name" value="Homeodomain-like_sf"/>
</dbReference>
<dbReference type="PANTHER" id="PTHR30055">
    <property type="entry name" value="HTH-TYPE TRANSCRIPTIONAL REGULATOR RUTR"/>
    <property type="match status" value="1"/>
</dbReference>
<evidence type="ECO:0000256" key="1">
    <source>
        <dbReference type="ARBA" id="ARBA00023125"/>
    </source>
</evidence>
<name>A0A8J3I001_9CHLR</name>
<reference evidence="4" key="1">
    <citation type="submission" date="2020-10" db="EMBL/GenBank/DDBJ databases">
        <title>Taxonomic study of unclassified bacteria belonging to the class Ktedonobacteria.</title>
        <authorList>
            <person name="Yabe S."/>
            <person name="Wang C.M."/>
            <person name="Zheng Y."/>
            <person name="Sakai Y."/>
            <person name="Cavaletti L."/>
            <person name="Monciardini P."/>
            <person name="Donadio S."/>
        </authorList>
    </citation>
    <scope>NUCLEOTIDE SEQUENCE</scope>
    <source>
        <strain evidence="4">SOSP1-1</strain>
    </source>
</reference>
<dbReference type="InterPro" id="IPR050109">
    <property type="entry name" value="HTH-type_TetR-like_transc_reg"/>
</dbReference>
<feature type="domain" description="HTH tetR-type" evidence="3">
    <location>
        <begin position="19"/>
        <end position="79"/>
    </location>
</feature>
<dbReference type="GO" id="GO:0003700">
    <property type="term" value="F:DNA-binding transcription factor activity"/>
    <property type="evidence" value="ECO:0007669"/>
    <property type="project" value="TreeGrafter"/>
</dbReference>
<dbReference type="SUPFAM" id="SSF46689">
    <property type="entry name" value="Homeodomain-like"/>
    <property type="match status" value="1"/>
</dbReference>
<comment type="caution">
    <text evidence="4">The sequence shown here is derived from an EMBL/GenBank/DDBJ whole genome shotgun (WGS) entry which is preliminary data.</text>
</comment>
<accession>A0A8J3I001</accession>
<keyword evidence="5" id="KW-1185">Reference proteome</keyword>
<dbReference type="Proteomes" id="UP000612362">
    <property type="component" value="Unassembled WGS sequence"/>
</dbReference>
<gene>
    <name evidence="4" type="ORF">KSX_55650</name>
</gene>
<dbReference type="GO" id="GO:0000976">
    <property type="term" value="F:transcription cis-regulatory region binding"/>
    <property type="evidence" value="ECO:0007669"/>
    <property type="project" value="TreeGrafter"/>
</dbReference>
<evidence type="ECO:0000259" key="3">
    <source>
        <dbReference type="PROSITE" id="PS50977"/>
    </source>
</evidence>
<evidence type="ECO:0000313" key="4">
    <source>
        <dbReference type="EMBL" id="GHO47402.1"/>
    </source>
</evidence>
<sequence>MYTINMEKTFGKRTRVTAQQRREDILAAAITEFSEKGLYGASTVTIAERADISHPNLFRLFPTKKELFIASIERVLERIKRKMIATGKNHPEAPLQAMAESWNQLLVQREELLILLQGYAACHDPQIRQVIRRASIEIFLQIENLPTVTTERAHFFYAEGMFRMLAAAMDLAELAVEDEAARRLLGY</sequence>
<dbReference type="PANTHER" id="PTHR30055:SF146">
    <property type="entry name" value="HTH-TYPE TRANSCRIPTIONAL DUAL REGULATOR CECR"/>
    <property type="match status" value="1"/>
</dbReference>
<dbReference type="Gene3D" id="1.10.357.10">
    <property type="entry name" value="Tetracycline Repressor, domain 2"/>
    <property type="match status" value="1"/>
</dbReference>
<dbReference type="Pfam" id="PF00440">
    <property type="entry name" value="TetR_N"/>
    <property type="match status" value="1"/>
</dbReference>
<proteinExistence type="predicted"/>
<protein>
    <recommendedName>
        <fullName evidence="3">HTH tetR-type domain-containing protein</fullName>
    </recommendedName>
</protein>
<evidence type="ECO:0000256" key="2">
    <source>
        <dbReference type="PROSITE-ProRule" id="PRU00335"/>
    </source>
</evidence>
<feature type="DNA-binding region" description="H-T-H motif" evidence="2">
    <location>
        <begin position="42"/>
        <end position="61"/>
    </location>
</feature>
<dbReference type="AlphaFoldDB" id="A0A8J3I001"/>
<dbReference type="EMBL" id="BNJF01000003">
    <property type="protein sequence ID" value="GHO47402.1"/>
    <property type="molecule type" value="Genomic_DNA"/>
</dbReference>
<dbReference type="PRINTS" id="PR00455">
    <property type="entry name" value="HTHTETR"/>
</dbReference>
<keyword evidence="1 2" id="KW-0238">DNA-binding</keyword>
<evidence type="ECO:0000313" key="5">
    <source>
        <dbReference type="Proteomes" id="UP000612362"/>
    </source>
</evidence>
<dbReference type="PROSITE" id="PS50977">
    <property type="entry name" value="HTH_TETR_2"/>
    <property type="match status" value="1"/>
</dbReference>
<dbReference type="InterPro" id="IPR001647">
    <property type="entry name" value="HTH_TetR"/>
</dbReference>